<dbReference type="EMBL" id="JBGJLR010000016">
    <property type="protein sequence ID" value="MEZ2740456.1"/>
    <property type="molecule type" value="Genomic_DNA"/>
</dbReference>
<keyword evidence="1" id="KW-0732">Signal</keyword>
<organism evidence="2 3">
    <name type="scientific">Comamonas jiangduensis</name>
    <dbReference type="NCBI Taxonomy" id="1194168"/>
    <lineage>
        <taxon>Bacteria</taxon>
        <taxon>Pseudomonadati</taxon>
        <taxon>Pseudomonadota</taxon>
        <taxon>Betaproteobacteria</taxon>
        <taxon>Burkholderiales</taxon>
        <taxon>Comamonadaceae</taxon>
        <taxon>Comamonas</taxon>
    </lineage>
</organism>
<comment type="caution">
    <text evidence="2">The sequence shown here is derived from an EMBL/GenBank/DDBJ whole genome shotgun (WGS) entry which is preliminary data.</text>
</comment>
<name>A0ABV4IGY1_9BURK</name>
<evidence type="ECO:0008006" key="4">
    <source>
        <dbReference type="Google" id="ProtNLM"/>
    </source>
</evidence>
<protein>
    <recommendedName>
        <fullName evidence="4">Secreted protein</fullName>
    </recommendedName>
</protein>
<evidence type="ECO:0000313" key="2">
    <source>
        <dbReference type="EMBL" id="MEZ2740456.1"/>
    </source>
</evidence>
<gene>
    <name evidence="2" type="ORF">ACBP88_13525</name>
</gene>
<keyword evidence="3" id="KW-1185">Reference proteome</keyword>
<accession>A0ABV4IGY1</accession>
<sequence>MRKKMALFLLLGVASSPVWCAGALSTPMAVQLTVLERCSMRVHQPSSSKDGLHGLGILCSPSVAKMVAVGQGRAPQAVKAHTSQPLPQDTPAATNLVAVVF</sequence>
<evidence type="ECO:0000256" key="1">
    <source>
        <dbReference type="SAM" id="SignalP"/>
    </source>
</evidence>
<feature type="chain" id="PRO_5045611687" description="Secreted protein" evidence="1">
    <location>
        <begin position="21"/>
        <end position="101"/>
    </location>
</feature>
<feature type="signal peptide" evidence="1">
    <location>
        <begin position="1"/>
        <end position="20"/>
    </location>
</feature>
<reference evidence="2 3" key="1">
    <citation type="submission" date="2024-08" db="EMBL/GenBank/DDBJ databases">
        <authorList>
            <person name="Feng Z."/>
            <person name="Ronholm J."/>
        </authorList>
    </citation>
    <scope>NUCLEOTIDE SEQUENCE [LARGE SCALE GENOMIC DNA]</scope>
    <source>
        <strain evidence="2 3">4-AB0-8</strain>
    </source>
</reference>
<proteinExistence type="predicted"/>
<dbReference type="Proteomes" id="UP001567350">
    <property type="component" value="Unassembled WGS sequence"/>
</dbReference>
<evidence type="ECO:0000313" key="3">
    <source>
        <dbReference type="Proteomes" id="UP001567350"/>
    </source>
</evidence>
<dbReference type="RefSeq" id="WP_370893301.1">
    <property type="nucleotide sequence ID" value="NZ_JBGJLR010000016.1"/>
</dbReference>